<dbReference type="Proteomes" id="UP000045039">
    <property type="component" value="Unassembled WGS sequence"/>
</dbReference>
<dbReference type="Gene3D" id="3.30.70.100">
    <property type="match status" value="1"/>
</dbReference>
<dbReference type="EMBL" id="CP136986">
    <property type="protein sequence ID" value="WOS81152.1"/>
    <property type="molecule type" value="Genomic_DNA"/>
</dbReference>
<evidence type="ECO:0000313" key="12">
    <source>
        <dbReference type="Proteomes" id="UP000270834"/>
    </source>
</evidence>
<dbReference type="EMBL" id="WXZT01000033">
    <property type="protein sequence ID" value="MZZ16765.1"/>
    <property type="molecule type" value="Genomic_DNA"/>
</dbReference>
<dbReference type="EMBL" id="WOAD01000031">
    <property type="protein sequence ID" value="MUI38505.1"/>
    <property type="molecule type" value="Genomic_DNA"/>
</dbReference>
<reference evidence="3" key="9">
    <citation type="submission" date="2020-01" db="EMBL/GenBank/DDBJ databases">
        <title>Bacteria Cultured from War Wounds Associated with the Conflict in Eastern Ukraine.</title>
        <authorList>
            <person name="Snesrud E."/>
            <person name="Galac M.R."/>
            <person name="Mc Gann P."/>
            <person name="Valentine K."/>
            <person name="Viacheslav K."/>
        </authorList>
    </citation>
    <scope>NUCLEOTIDE SEQUENCE</scope>
    <source>
        <strain evidence="3">VNMU148</strain>
    </source>
</reference>
<accession>A0A072ZMS6</accession>
<organism evidence="3 15">
    <name type="scientific">Pseudomonas aeruginosa</name>
    <dbReference type="NCBI Taxonomy" id="287"/>
    <lineage>
        <taxon>Bacteria</taxon>
        <taxon>Pseudomonadati</taxon>
        <taxon>Pseudomonadota</taxon>
        <taxon>Gammaproteobacteria</taxon>
        <taxon>Pseudomonadales</taxon>
        <taxon>Pseudomonadaceae</taxon>
        <taxon>Pseudomonas</taxon>
    </lineage>
</organism>
<keyword evidence="8" id="KW-0503">Monooxygenase</keyword>
<dbReference type="EMBL" id="QORE01000142">
    <property type="protein sequence ID" value="RCI75636.1"/>
    <property type="molecule type" value="Genomic_DNA"/>
</dbReference>
<dbReference type="KEGG" id="paeb:NCGM1900_4256"/>
<evidence type="ECO:0000313" key="7">
    <source>
        <dbReference type="EMBL" id="RPM14225.1"/>
    </source>
</evidence>
<dbReference type="EMBL" id="NFFZ01000019">
    <property type="protein sequence ID" value="OTI57019.1"/>
    <property type="molecule type" value="Genomic_DNA"/>
</dbReference>
<evidence type="ECO:0000313" key="8">
    <source>
        <dbReference type="EMBL" id="WOS81152.1"/>
    </source>
</evidence>
<sequence length="125" mass="14026">MLIPSSYCCTDDQCPAASERSPCYAQLIDIEVEPASQLSLALEQNAHLQRLERCFRNCPGYLSASLHPSEDGQHVLNYTCWRSREDCERAWQAREDAQGPLSAGVWRLGAKSVRFETFLVDAEGC</sequence>
<evidence type="ECO:0000313" key="13">
    <source>
        <dbReference type="Proteomes" id="UP000284767"/>
    </source>
</evidence>
<evidence type="ECO:0000313" key="11">
    <source>
        <dbReference type="Proteomes" id="UP000253594"/>
    </source>
</evidence>
<name>A0A072ZMS6_PSEAI</name>
<reference evidence="2 14" key="8">
    <citation type="submission" date="2019-11" db="EMBL/GenBank/DDBJ databases">
        <title>Genomes of ocular Pseudomonas aeruginosa isolates.</title>
        <authorList>
            <person name="Khan M."/>
            <person name="Rice S.A."/>
            <person name="Willcox M.D.P."/>
            <person name="Stapleton F."/>
        </authorList>
    </citation>
    <scope>NUCLEOTIDE SEQUENCE [LARGE SCALE GENOMIC DNA]</scope>
    <source>
        <strain evidence="2 14">PA221</strain>
    </source>
</reference>
<evidence type="ECO:0000313" key="6">
    <source>
        <dbReference type="EMBL" id="RMS52227.1"/>
    </source>
</evidence>
<dbReference type="EMBL" id="RBSQ01000803">
    <property type="protein sequence ID" value="RMS52227.1"/>
    <property type="molecule type" value="Genomic_DNA"/>
</dbReference>
<dbReference type="Proteomes" id="UP000644192">
    <property type="component" value="Unassembled WGS sequence"/>
</dbReference>
<reference evidence="4 10" key="3">
    <citation type="submission" date="2017-05" db="EMBL/GenBank/DDBJ databases">
        <authorList>
            <person name="Song R."/>
            <person name="Chenine A.L."/>
            <person name="Ruprecht R.M."/>
        </authorList>
    </citation>
    <scope>NUCLEOTIDE SEQUENCE [LARGE SCALE GENOMIC DNA]</scope>
    <source>
        <strain evidence="4 10">S567_C10_BS</strain>
    </source>
</reference>
<evidence type="ECO:0000313" key="14">
    <source>
        <dbReference type="Proteomes" id="UP000433532"/>
    </source>
</evidence>
<reference evidence="8" key="10">
    <citation type="submission" date="2023-06" db="EMBL/GenBank/DDBJ databases">
        <authorList>
            <consortium name="Clinical and Environmental Microbiology Branch: Whole genome sequencing antimicrobial resistance pathogens in the healthcare setting"/>
        </authorList>
    </citation>
    <scope>NUCLEOTIDE SEQUENCE</scope>
    <source>
        <strain evidence="8">2021CK-01020</strain>
    </source>
</reference>
<dbReference type="EMBL" id="NSNE01000009">
    <property type="protein sequence ID" value="RPM14225.1"/>
    <property type="molecule type" value="Genomic_DNA"/>
</dbReference>
<gene>
    <name evidence="8" type="primary">pumA</name>
    <name evidence="6" type="ORF">ALP65_02412</name>
    <name evidence="4" type="ORF">CAZ10_28350</name>
    <name evidence="5" type="ORF">DT376_06610</name>
    <name evidence="2" type="ORF">GNQ48_26205</name>
    <name evidence="3" type="ORF">GUL26_31345</name>
    <name evidence="7" type="ORF">IPC1295_16545</name>
    <name evidence="8" type="ORF">L4V69_18900</name>
    <name evidence="1" type="ORF">PAERUG_P19_London_7_VIM_2_05_10_04695</name>
</gene>
<reference evidence="7 13" key="7">
    <citation type="submission" date="2019-01" db="EMBL/GenBank/DDBJ databases">
        <title>The Pseudomonas aeruginosa pan-genome provides new insights on its population structure, horizontal gene transfer and pathogenicity.</title>
        <authorList>
            <person name="Freschi L."/>
            <person name="Vincent A.T."/>
            <person name="Jeukens J."/>
            <person name="Emond-Rheault J.-G."/>
            <person name="Kukavica-Ibrulj I."/>
            <person name="Dupont M.-J."/>
            <person name="Charette S.J."/>
            <person name="Boyle B."/>
            <person name="Levesque R.C."/>
        </authorList>
    </citation>
    <scope>NUCLEOTIDE SEQUENCE [LARGE SCALE GENOMIC DNA]</scope>
    <source>
        <strain evidence="7 13">PA-W36</strain>
    </source>
</reference>
<evidence type="ECO:0000313" key="5">
    <source>
        <dbReference type="EMBL" id="RCI75636.1"/>
    </source>
</evidence>
<evidence type="ECO:0000313" key="10">
    <source>
        <dbReference type="Proteomes" id="UP000194857"/>
    </source>
</evidence>
<dbReference type="InterPro" id="IPR011008">
    <property type="entry name" value="Dimeric_a/b-barrel"/>
</dbReference>
<dbReference type="Proteomes" id="UP000194857">
    <property type="component" value="Unassembled WGS sequence"/>
</dbReference>
<reference evidence="9" key="1">
    <citation type="submission" date="2015-06" db="EMBL/GenBank/DDBJ databases">
        <authorList>
            <person name="Radhakrishnan Rajesh"/>
            <person name="Underwood Anthony"/>
            <person name="Al-Shahib Ali"/>
        </authorList>
    </citation>
    <scope>NUCLEOTIDE SEQUENCE [LARGE SCALE GENOMIC DNA]</scope>
    <source>
        <strain evidence="9">P19_London_7_VIM_2_05_10</strain>
    </source>
</reference>
<dbReference type="Proteomes" id="UP000270834">
    <property type="component" value="Unassembled WGS sequence"/>
</dbReference>
<reference evidence="8" key="11">
    <citation type="submission" date="2023-10" db="EMBL/GenBank/DDBJ databases">
        <title>Pathogen: clinical or host-associated sample.</title>
        <authorList>
            <person name="Hergert J."/>
            <person name="Casey R."/>
            <person name="Wagner J."/>
            <person name="Young E.L."/>
            <person name="Oakeson K.F."/>
        </authorList>
    </citation>
    <scope>NUCLEOTIDE SEQUENCE</scope>
    <source>
        <strain evidence="8">2021CK-01020</strain>
    </source>
</reference>
<dbReference type="Proteomes" id="UP000284767">
    <property type="component" value="Unassembled WGS sequence"/>
</dbReference>
<dbReference type="Proteomes" id="UP000253594">
    <property type="component" value="Unassembled WGS sequence"/>
</dbReference>
<dbReference type="SUPFAM" id="SSF54909">
    <property type="entry name" value="Dimeric alpha+beta barrel"/>
    <property type="match status" value="1"/>
</dbReference>
<dbReference type="Proteomes" id="UP000433532">
    <property type="component" value="Unassembled WGS sequence"/>
</dbReference>
<evidence type="ECO:0000313" key="15">
    <source>
        <dbReference type="Proteomes" id="UP000644192"/>
    </source>
</evidence>
<protein>
    <submittedName>
        <fullName evidence="8">Monooxygenase PumA</fullName>
    </submittedName>
</protein>
<evidence type="ECO:0000313" key="1">
    <source>
        <dbReference type="EMBL" id="CRP51311.1"/>
    </source>
</evidence>
<reference evidence="7 13" key="4">
    <citation type="submission" date="2017-08" db="EMBL/GenBank/DDBJ databases">
        <authorList>
            <person name="Feschi L."/>
            <person name="Jeukens J."/>
            <person name="Emond-Rheault J.-G."/>
            <person name="Kukavica-Ibrulj I."/>
            <person name="Boyle B."/>
            <person name="Levesque R.C."/>
        </authorList>
    </citation>
    <scope>NUCLEOTIDE SEQUENCE [LARGE SCALE GENOMIC DNA]</scope>
    <source>
        <strain evidence="7 13">PA-W36</strain>
    </source>
</reference>
<dbReference type="AlphaFoldDB" id="A0A072ZMS6"/>
<dbReference type="GO" id="GO:0004497">
    <property type="term" value="F:monooxygenase activity"/>
    <property type="evidence" value="ECO:0007669"/>
    <property type="project" value="UniProtKB-KW"/>
</dbReference>
<reference evidence="6 12" key="6">
    <citation type="submission" date="2018-08" db="EMBL/GenBank/DDBJ databases">
        <title>Recombination of ecologically and evolutionarily significant loci maintains genetic cohesion in the Pseudomonas syringae species complex.</title>
        <authorList>
            <person name="Dillon M."/>
            <person name="Thakur S."/>
            <person name="Almeida R.N.D."/>
            <person name="Weir B.S."/>
            <person name="Guttman D.S."/>
        </authorList>
    </citation>
    <scope>NUCLEOTIDE SEQUENCE [LARGE SCALE GENOMIC DNA]</scope>
    <source>
        <strain evidence="6 12">ICMP 7846</strain>
    </source>
</reference>
<reference evidence="1" key="2">
    <citation type="submission" date="2015-06" db="EMBL/GenBank/DDBJ databases">
        <authorList>
            <person name="Radhakrishnan R."/>
            <person name="Underwood A."/>
            <person name="Al-Shahib A."/>
        </authorList>
    </citation>
    <scope>NUCLEOTIDE SEQUENCE</scope>
    <source>
        <strain evidence="1">P19_London_7_VIM_2_05_10</strain>
    </source>
</reference>
<dbReference type="OMA" id="YLQWQSR"/>
<dbReference type="RefSeq" id="WP_003089304.1">
    <property type="nucleotide sequence ID" value="NZ_AP014622.1"/>
</dbReference>
<dbReference type="Proteomes" id="UP001297540">
    <property type="component" value="Chromosome"/>
</dbReference>
<keyword evidence="8" id="KW-0560">Oxidoreductase</keyword>
<dbReference type="EMBL" id="CVVU01000225">
    <property type="protein sequence ID" value="CRP51311.1"/>
    <property type="molecule type" value="Genomic_DNA"/>
</dbReference>
<evidence type="ECO:0000313" key="2">
    <source>
        <dbReference type="EMBL" id="MUI38505.1"/>
    </source>
</evidence>
<evidence type="ECO:0000313" key="3">
    <source>
        <dbReference type="EMBL" id="MZZ16765.1"/>
    </source>
</evidence>
<reference evidence="5 11" key="5">
    <citation type="submission" date="2018-07" db="EMBL/GenBank/DDBJ databases">
        <title>Mechanisms of high-level aminoglycoside resistance among Gram-negative pathogens in Brazil.</title>
        <authorList>
            <person name="Ballaben A.S."/>
            <person name="Darini A.L.C."/>
            <person name="Doi Y."/>
        </authorList>
    </citation>
    <scope>NUCLEOTIDE SEQUENCE [LARGE SCALE GENOMIC DNA]</scope>
    <source>
        <strain evidence="5 11">B2-305</strain>
    </source>
</reference>
<evidence type="ECO:0000313" key="4">
    <source>
        <dbReference type="EMBL" id="OTI57019.1"/>
    </source>
</evidence>
<evidence type="ECO:0000313" key="9">
    <source>
        <dbReference type="Proteomes" id="UP000045039"/>
    </source>
</evidence>
<proteinExistence type="predicted"/>